<comment type="caution">
    <text evidence="3">The sequence shown here is derived from an EMBL/GenBank/DDBJ whole genome shotgun (WGS) entry which is preliminary data.</text>
</comment>
<accession>A0A7W7AA80</accession>
<dbReference type="OrthoDB" id="7409988at2"/>
<dbReference type="AlphaFoldDB" id="A0A7W7AA80"/>
<feature type="signal peptide" evidence="1">
    <location>
        <begin position="1"/>
        <end position="26"/>
    </location>
</feature>
<evidence type="ECO:0000313" key="4">
    <source>
        <dbReference type="Proteomes" id="UP000538566"/>
    </source>
</evidence>
<keyword evidence="4" id="KW-1185">Reference proteome</keyword>
<evidence type="ECO:0000259" key="2">
    <source>
        <dbReference type="Pfam" id="PF09832"/>
    </source>
</evidence>
<dbReference type="InterPro" id="IPR018637">
    <property type="entry name" value="DUF2059"/>
</dbReference>
<name>A0A7W7AA80_9SPHN</name>
<dbReference type="RefSeq" id="WP_144901232.1">
    <property type="nucleotide sequence ID" value="NZ_JACHOA010000001.1"/>
</dbReference>
<evidence type="ECO:0000313" key="3">
    <source>
        <dbReference type="EMBL" id="MBB4612644.1"/>
    </source>
</evidence>
<dbReference type="EMBL" id="JACHOA010000001">
    <property type="protein sequence ID" value="MBB4612644.1"/>
    <property type="molecule type" value="Genomic_DNA"/>
</dbReference>
<evidence type="ECO:0000256" key="1">
    <source>
        <dbReference type="SAM" id="SignalP"/>
    </source>
</evidence>
<keyword evidence="1" id="KW-0732">Signal</keyword>
<organism evidence="3 4">
    <name type="scientific">Novosphingobium taihuense</name>
    <dbReference type="NCBI Taxonomy" id="260085"/>
    <lineage>
        <taxon>Bacteria</taxon>
        <taxon>Pseudomonadati</taxon>
        <taxon>Pseudomonadota</taxon>
        <taxon>Alphaproteobacteria</taxon>
        <taxon>Sphingomonadales</taxon>
        <taxon>Sphingomonadaceae</taxon>
        <taxon>Novosphingobium</taxon>
    </lineage>
</organism>
<proteinExistence type="predicted"/>
<feature type="chain" id="PRO_5030897024" description="DUF2059 domain-containing protein" evidence="1">
    <location>
        <begin position="27"/>
        <end position="201"/>
    </location>
</feature>
<gene>
    <name evidence="3" type="ORF">GGR37_000890</name>
</gene>
<dbReference type="Pfam" id="PF09832">
    <property type="entry name" value="DUF2059"/>
    <property type="match status" value="1"/>
</dbReference>
<dbReference type="Proteomes" id="UP000538566">
    <property type="component" value="Unassembled WGS sequence"/>
</dbReference>
<reference evidence="3 4" key="1">
    <citation type="submission" date="2020-08" db="EMBL/GenBank/DDBJ databases">
        <title>Genomic Encyclopedia of Type Strains, Phase IV (KMG-IV): sequencing the most valuable type-strain genomes for metagenomic binning, comparative biology and taxonomic classification.</title>
        <authorList>
            <person name="Goeker M."/>
        </authorList>
    </citation>
    <scope>NUCLEOTIDE SEQUENCE [LARGE SCALE GENOMIC DNA]</scope>
    <source>
        <strain evidence="3 4">DSM 17507</strain>
    </source>
</reference>
<protein>
    <recommendedName>
        <fullName evidence="2">DUF2059 domain-containing protein</fullName>
    </recommendedName>
</protein>
<feature type="domain" description="DUF2059" evidence="2">
    <location>
        <begin position="115"/>
        <end position="147"/>
    </location>
</feature>
<sequence>MTLFKAFSMVGSLMLSAIVVCAPARAEPVASTAPSSDQLDPAKVAVARQIIETGYPLEKREAIFSNAIDAMVVQMRSTMMSSLKNDPGAEKLVNGKLESFISESKRILNGHIPSLMDAMAEAYSREFSLAELSELNTFANTPTGQHFFLRNSAVLSDPSFRAANEAYMRDLMPTIDKMRETIVRDLTDYFAKHPPKASSGS</sequence>